<organism evidence="2">
    <name type="scientific">Cacopsylla melanoneura</name>
    <dbReference type="NCBI Taxonomy" id="428564"/>
    <lineage>
        <taxon>Eukaryota</taxon>
        <taxon>Metazoa</taxon>
        <taxon>Ecdysozoa</taxon>
        <taxon>Arthropoda</taxon>
        <taxon>Hexapoda</taxon>
        <taxon>Insecta</taxon>
        <taxon>Pterygota</taxon>
        <taxon>Neoptera</taxon>
        <taxon>Paraneoptera</taxon>
        <taxon>Hemiptera</taxon>
        <taxon>Sternorrhyncha</taxon>
        <taxon>Psylloidea</taxon>
        <taxon>Psyllidae</taxon>
        <taxon>Psyllinae</taxon>
        <taxon>Cacopsylla</taxon>
    </lineage>
</organism>
<feature type="transmembrane region" description="Helical" evidence="1">
    <location>
        <begin position="94"/>
        <end position="114"/>
    </location>
</feature>
<name>A0A8D8LCT6_9HEMI</name>
<sequence>MGTISYCPFMLKCWTRHPPTKIYIYATVISRIFKIQELEIKSVKLSIWLSIKFNCCVDQINCTLNSRTSVLMSTKNCKKFIPSIKANCLLPKSFSVHFIFHLVLVLWLVLSHILHNVRQSC</sequence>
<proteinExistence type="predicted"/>
<protein>
    <submittedName>
        <fullName evidence="2">Uncharacterized protein</fullName>
    </submittedName>
</protein>
<keyword evidence="1" id="KW-0472">Membrane</keyword>
<keyword evidence="1" id="KW-1133">Transmembrane helix</keyword>
<accession>A0A8D8LCT6</accession>
<dbReference type="AlphaFoldDB" id="A0A8D8LCT6"/>
<dbReference type="EMBL" id="HBUF01011307">
    <property type="protein sequence ID" value="CAG6608339.1"/>
    <property type="molecule type" value="Transcribed_RNA"/>
</dbReference>
<keyword evidence="1" id="KW-0812">Transmembrane</keyword>
<reference evidence="2" key="1">
    <citation type="submission" date="2021-05" db="EMBL/GenBank/DDBJ databases">
        <authorList>
            <person name="Alioto T."/>
            <person name="Alioto T."/>
            <person name="Gomez Garrido J."/>
        </authorList>
    </citation>
    <scope>NUCLEOTIDE SEQUENCE</scope>
</reference>
<evidence type="ECO:0000313" key="2">
    <source>
        <dbReference type="EMBL" id="CAG6608339.1"/>
    </source>
</evidence>
<evidence type="ECO:0000256" key="1">
    <source>
        <dbReference type="SAM" id="Phobius"/>
    </source>
</evidence>